<sequence length="293" mass="32536">MEKKYFAESELIINEDGSIFHLHVKPEQLADKVILVGDPGRVDLVASHFDTKECAVESREFRTVTGTYKGKRITVISTGIGCDNIDIVMNEVDALANIDFETRHEKETLRSLEIVRIGTCGGLQLYTPAGTFVCSEYSIGFDGLLNFYAGRNAVCDLQMERALLNHLGWSGNMCQPAPYAIAADKELVERIAADDMVRGITVACGGFFGPQGRELRIPLTDPNQNEKLENFEYNGKHITNFEMESSALAGLARLMGHKATTVCMVIANRRIKKADTGYKSHIDDLIKEVLERL</sequence>
<dbReference type="PANTHER" id="PTHR43691">
    <property type="entry name" value="URIDINE PHOSPHORYLASE"/>
    <property type="match status" value="1"/>
</dbReference>
<dbReference type="Proteomes" id="UP000286598">
    <property type="component" value="Unassembled WGS sequence"/>
</dbReference>
<evidence type="ECO:0000256" key="2">
    <source>
        <dbReference type="ARBA" id="ARBA00021980"/>
    </source>
</evidence>
<dbReference type="PANTHER" id="PTHR43691:SF11">
    <property type="entry name" value="FI09636P-RELATED"/>
    <property type="match status" value="1"/>
</dbReference>
<evidence type="ECO:0000313" key="6">
    <source>
        <dbReference type="Proteomes" id="UP000286598"/>
    </source>
</evidence>
<dbReference type="GO" id="GO:0005829">
    <property type="term" value="C:cytosol"/>
    <property type="evidence" value="ECO:0007669"/>
    <property type="project" value="TreeGrafter"/>
</dbReference>
<dbReference type="InterPro" id="IPR000845">
    <property type="entry name" value="Nucleoside_phosphorylase_d"/>
</dbReference>
<dbReference type="AlphaFoldDB" id="A0A3C0CEK0"/>
<keyword evidence="6" id="KW-1185">Reference proteome</keyword>
<proteinExistence type="predicted"/>
<organism evidence="5 6">
    <name type="scientific">Leyella stercorea</name>
    <dbReference type="NCBI Taxonomy" id="363265"/>
    <lineage>
        <taxon>Bacteria</taxon>
        <taxon>Pseudomonadati</taxon>
        <taxon>Bacteroidota</taxon>
        <taxon>Bacteroidia</taxon>
        <taxon>Bacteroidales</taxon>
        <taxon>Prevotellaceae</taxon>
        <taxon>Leyella</taxon>
    </lineage>
</organism>
<dbReference type="Pfam" id="PF01048">
    <property type="entry name" value="PNP_UDP_1"/>
    <property type="match status" value="1"/>
</dbReference>
<gene>
    <name evidence="5" type="ORF">DW060_06510</name>
</gene>
<evidence type="ECO:0000256" key="1">
    <source>
        <dbReference type="ARBA" id="ARBA00011888"/>
    </source>
</evidence>
<dbReference type="Gene3D" id="3.40.50.1580">
    <property type="entry name" value="Nucleoside phosphorylase domain"/>
    <property type="match status" value="1"/>
</dbReference>
<accession>A0A3C0CEK0</accession>
<dbReference type="CDD" id="cd00436">
    <property type="entry name" value="UP_TbUP-like"/>
    <property type="match status" value="1"/>
</dbReference>
<dbReference type="GO" id="GO:0004731">
    <property type="term" value="F:purine-nucleoside phosphorylase activity"/>
    <property type="evidence" value="ECO:0007669"/>
    <property type="project" value="TreeGrafter"/>
</dbReference>
<dbReference type="EMBL" id="QRNO01000026">
    <property type="protein sequence ID" value="RHK50808.1"/>
    <property type="molecule type" value="Genomic_DNA"/>
</dbReference>
<evidence type="ECO:0000313" key="5">
    <source>
        <dbReference type="EMBL" id="RHK50808.1"/>
    </source>
</evidence>
<comment type="caution">
    <text evidence="5">The sequence shown here is derived from an EMBL/GenBank/DDBJ whole genome shotgun (WGS) entry which is preliminary data.</text>
</comment>
<dbReference type="GO" id="GO:0004850">
    <property type="term" value="F:uridine phosphorylase activity"/>
    <property type="evidence" value="ECO:0007669"/>
    <property type="project" value="UniProtKB-EC"/>
</dbReference>
<dbReference type="RefSeq" id="WP_118355238.1">
    <property type="nucleotide sequence ID" value="NZ_CAJLAM010000005.1"/>
</dbReference>
<evidence type="ECO:0000256" key="3">
    <source>
        <dbReference type="ARBA" id="ARBA00048447"/>
    </source>
</evidence>
<dbReference type="EC" id="2.4.2.3" evidence="1"/>
<evidence type="ECO:0000259" key="4">
    <source>
        <dbReference type="Pfam" id="PF01048"/>
    </source>
</evidence>
<dbReference type="InterPro" id="IPR035994">
    <property type="entry name" value="Nucleoside_phosphorylase_sf"/>
</dbReference>
<dbReference type="OrthoDB" id="9772602at2"/>
<protein>
    <recommendedName>
        <fullName evidence="2">Uridine phosphorylase</fullName>
        <ecNumber evidence="1">2.4.2.3</ecNumber>
    </recommendedName>
</protein>
<comment type="catalytic activity">
    <reaction evidence="3">
        <text>uridine + phosphate = alpha-D-ribose 1-phosphate + uracil</text>
        <dbReference type="Rhea" id="RHEA:24388"/>
        <dbReference type="ChEBI" id="CHEBI:16704"/>
        <dbReference type="ChEBI" id="CHEBI:17568"/>
        <dbReference type="ChEBI" id="CHEBI:43474"/>
        <dbReference type="ChEBI" id="CHEBI:57720"/>
        <dbReference type="EC" id="2.4.2.3"/>
    </reaction>
</comment>
<reference evidence="5 6" key="1">
    <citation type="submission" date="2018-08" db="EMBL/GenBank/DDBJ databases">
        <title>A genome reference for cultivated species of the human gut microbiota.</title>
        <authorList>
            <person name="Zou Y."/>
            <person name="Xue W."/>
            <person name="Luo G."/>
        </authorList>
    </citation>
    <scope>NUCLEOTIDE SEQUENCE [LARGE SCALE GENOMIC DNA]</scope>
    <source>
        <strain evidence="5 6">AF42-9</strain>
    </source>
</reference>
<dbReference type="GO" id="GO:0006152">
    <property type="term" value="P:purine nucleoside catabolic process"/>
    <property type="evidence" value="ECO:0007669"/>
    <property type="project" value="TreeGrafter"/>
</dbReference>
<name>A0A3C0CEK0_9BACT</name>
<dbReference type="SUPFAM" id="SSF53167">
    <property type="entry name" value="Purine and uridine phosphorylases"/>
    <property type="match status" value="1"/>
</dbReference>
<feature type="domain" description="Nucleoside phosphorylase" evidence="4">
    <location>
        <begin position="33"/>
        <end position="270"/>
    </location>
</feature>